<dbReference type="STRING" id="1618545.US53_C0051G0002"/>
<name>A0A0G0H2R0_9BACT</name>
<comment type="caution">
    <text evidence="5">The sequence shown here is derived from an EMBL/GenBank/DDBJ whole genome shotgun (WGS) entry which is preliminary data.</text>
</comment>
<evidence type="ECO:0000256" key="2">
    <source>
        <dbReference type="ARBA" id="ARBA00022840"/>
    </source>
</evidence>
<proteinExistence type="predicted"/>
<sequence length="93" mass="10927">MVNIKVEKRDGKLEDFECEKIIRVVSAAGLDNREAKILCDQIELWLGKIKEPKITSLQVRDQVLVEIQKINKNAAKKFIWFEKYKDKNYGVKF</sequence>
<evidence type="ECO:0000313" key="6">
    <source>
        <dbReference type="Proteomes" id="UP000034591"/>
    </source>
</evidence>
<dbReference type="GO" id="GO:0005524">
    <property type="term" value="F:ATP binding"/>
    <property type="evidence" value="ECO:0007669"/>
    <property type="project" value="UniProtKB-UniRule"/>
</dbReference>
<feature type="domain" description="ATP-cone" evidence="4">
    <location>
        <begin position="4"/>
        <end position="89"/>
    </location>
</feature>
<dbReference type="InterPro" id="IPR005144">
    <property type="entry name" value="ATP-cone_dom"/>
</dbReference>
<dbReference type="AlphaFoldDB" id="A0A0G0H2R0"/>
<accession>A0A0G0H2R0</accession>
<keyword evidence="2 3" id="KW-0067">ATP-binding</keyword>
<evidence type="ECO:0000259" key="4">
    <source>
        <dbReference type="PROSITE" id="PS51161"/>
    </source>
</evidence>
<reference evidence="5 6" key="1">
    <citation type="journal article" date="2015" name="Nature">
        <title>rRNA introns, odd ribosomes, and small enigmatic genomes across a large radiation of phyla.</title>
        <authorList>
            <person name="Brown C.T."/>
            <person name="Hug L.A."/>
            <person name="Thomas B.C."/>
            <person name="Sharon I."/>
            <person name="Castelle C.J."/>
            <person name="Singh A."/>
            <person name="Wilkins M.J."/>
            <person name="Williams K.H."/>
            <person name="Banfield J.F."/>
        </authorList>
    </citation>
    <scope>NUCLEOTIDE SEQUENCE [LARGE SCALE GENOMIC DNA]</scope>
</reference>
<organism evidence="5 6">
    <name type="scientific">Candidatus Woesebacteria bacterium GW2011_GWA1_37_7</name>
    <dbReference type="NCBI Taxonomy" id="1618545"/>
    <lineage>
        <taxon>Bacteria</taxon>
        <taxon>Candidatus Woeseibacteriota</taxon>
    </lineage>
</organism>
<evidence type="ECO:0000313" key="5">
    <source>
        <dbReference type="EMBL" id="KKQ36452.1"/>
    </source>
</evidence>
<gene>
    <name evidence="5" type="ORF">US53_C0051G0002</name>
</gene>
<dbReference type="PROSITE" id="PS51161">
    <property type="entry name" value="ATP_CONE"/>
    <property type="match status" value="1"/>
</dbReference>
<dbReference type="Pfam" id="PF03477">
    <property type="entry name" value="ATP-cone"/>
    <property type="match status" value="1"/>
</dbReference>
<evidence type="ECO:0000256" key="1">
    <source>
        <dbReference type="ARBA" id="ARBA00022741"/>
    </source>
</evidence>
<keyword evidence="1 3" id="KW-0547">Nucleotide-binding</keyword>
<dbReference type="Proteomes" id="UP000034591">
    <property type="component" value="Unassembled WGS sequence"/>
</dbReference>
<evidence type="ECO:0000256" key="3">
    <source>
        <dbReference type="PROSITE-ProRule" id="PRU00492"/>
    </source>
</evidence>
<dbReference type="EMBL" id="LBTI01000051">
    <property type="protein sequence ID" value="KKQ36452.1"/>
    <property type="molecule type" value="Genomic_DNA"/>
</dbReference>
<protein>
    <recommendedName>
        <fullName evidence="4">ATP-cone domain-containing protein</fullName>
    </recommendedName>
</protein>